<dbReference type="GO" id="GO:0006508">
    <property type="term" value="P:proteolysis"/>
    <property type="evidence" value="ECO:0007669"/>
    <property type="project" value="InterPro"/>
</dbReference>
<evidence type="ECO:0000256" key="2">
    <source>
        <dbReference type="ARBA" id="ARBA00022825"/>
    </source>
</evidence>
<dbReference type="Proteomes" id="UP001177769">
    <property type="component" value="Chromosome"/>
</dbReference>
<feature type="domain" description="Peptidase S9 prolyl oligopeptidase catalytic" evidence="4">
    <location>
        <begin position="478"/>
        <end position="676"/>
    </location>
</feature>
<proteinExistence type="predicted"/>
<dbReference type="PANTHER" id="PTHR42776:SF27">
    <property type="entry name" value="DIPEPTIDYL PEPTIDASE FAMILY MEMBER 6"/>
    <property type="match status" value="1"/>
</dbReference>
<dbReference type="Gene3D" id="2.120.10.30">
    <property type="entry name" value="TolB, C-terminal domain"/>
    <property type="match status" value="2"/>
</dbReference>
<accession>A0AA95NC53</accession>
<dbReference type="PANTHER" id="PTHR42776">
    <property type="entry name" value="SERINE PEPTIDASE S9 FAMILY MEMBER"/>
    <property type="match status" value="1"/>
</dbReference>
<evidence type="ECO:0000256" key="1">
    <source>
        <dbReference type="ARBA" id="ARBA00022801"/>
    </source>
</evidence>
<feature type="chain" id="PRO_5041674281" evidence="3">
    <location>
        <begin position="21"/>
        <end position="677"/>
    </location>
</feature>
<evidence type="ECO:0000313" key="6">
    <source>
        <dbReference type="Proteomes" id="UP001177769"/>
    </source>
</evidence>
<dbReference type="KEGG" id="pais:PFX98_01605"/>
<dbReference type="InterPro" id="IPR011042">
    <property type="entry name" value="6-blade_b-propeller_TolB-like"/>
</dbReference>
<reference evidence="5" key="1">
    <citation type="submission" date="2023-01" db="EMBL/GenBank/DDBJ databases">
        <title>Whole genome sequence of Paucibacter sp. S2-9 isolated from pond sediment.</title>
        <authorList>
            <person name="Jung J.Y."/>
        </authorList>
    </citation>
    <scope>NUCLEOTIDE SEQUENCE</scope>
    <source>
        <strain evidence="5">S2-9</strain>
    </source>
</reference>
<keyword evidence="2" id="KW-0720">Serine protease</keyword>
<dbReference type="Pfam" id="PF00326">
    <property type="entry name" value="Peptidase_S9"/>
    <property type="match status" value="1"/>
</dbReference>
<gene>
    <name evidence="5" type="ORF">PFX98_01605</name>
</gene>
<evidence type="ECO:0000259" key="4">
    <source>
        <dbReference type="Pfam" id="PF00326"/>
    </source>
</evidence>
<protein>
    <submittedName>
        <fullName evidence="5">S9 family peptidase</fullName>
    </submittedName>
</protein>
<keyword evidence="3" id="KW-0732">Signal</keyword>
<dbReference type="InterPro" id="IPR011659">
    <property type="entry name" value="WD40"/>
</dbReference>
<dbReference type="SUPFAM" id="SSF53474">
    <property type="entry name" value="alpha/beta-Hydrolases"/>
    <property type="match status" value="1"/>
</dbReference>
<name>A0AA95NC53_9BURK</name>
<dbReference type="GO" id="GO:0004252">
    <property type="term" value="F:serine-type endopeptidase activity"/>
    <property type="evidence" value="ECO:0007669"/>
    <property type="project" value="TreeGrafter"/>
</dbReference>
<sequence length="677" mass="74271">MIQRLLLAACLLLPQLPARAEPHALGPADIAQLREIGDAQISPDGAWVAYTLRRQDLDKDQQLTDLWISRSDGSRSLQLTQGGDVEGKPRWSPDARRIAFLAKRGADEAARKHAQLWQIALEGGEAQPLTSLKTGVADFQWAPDGQRLLLVLDDADPADEPELLEGWKRKTRPPIVIDRFHFKQDREGYLGPQRQHLYLFEPAGARLTPLTRGEFGESKPAWSPDGRQIAFLSPRMAERERSEATGLYVMEARADAPARELIANFSTDEDAYPAWSPDGRQLAVLMGDEGRWSAYQRWRLATVPTVAAAGGAPRILTQALDRGLQARFAWAPDGASLYASVDDDGAAWLARVGLDGKVEKLSDGRRSVSGLSIAAKGQIALLASTAKQPPELQLLQPAAPARLLPLTRHNAWAAEVRWGRSDDFASRSADGTEVHGLISYPPEYQPGRRYPTLLLIHGGPNGQDGHSLAGRDLLREELCAAGYVVLQVNYRGSSGRGDAYQRAIYADWVNKEVLDLQGAVDWAVGQGIADPARLGVGGWSYGGILTNALIAADTRFKAAVAGAGSANQLAMFGTDQYAVQYERELGAPWRNPALWLKVSAPFFNAERIKTPTLFMGGELDFNVPISGSEQMYLALKTLGVETQLVIYPGEFHGISKPSYERDVSARFRAWFDRYLKP</sequence>
<feature type="signal peptide" evidence="3">
    <location>
        <begin position="1"/>
        <end position="20"/>
    </location>
</feature>
<dbReference type="Pfam" id="PF07676">
    <property type="entry name" value="PD40"/>
    <property type="match status" value="3"/>
</dbReference>
<keyword evidence="1" id="KW-0378">Hydrolase</keyword>
<dbReference type="AlphaFoldDB" id="A0AA95NC53"/>
<organism evidence="5 6">
    <name type="scientific">Paucibacter sediminis</name>
    <dbReference type="NCBI Taxonomy" id="3019553"/>
    <lineage>
        <taxon>Bacteria</taxon>
        <taxon>Pseudomonadati</taxon>
        <taxon>Pseudomonadota</taxon>
        <taxon>Betaproteobacteria</taxon>
        <taxon>Burkholderiales</taxon>
        <taxon>Sphaerotilaceae</taxon>
        <taxon>Roseateles</taxon>
    </lineage>
</organism>
<dbReference type="InterPro" id="IPR001375">
    <property type="entry name" value="Peptidase_S9_cat"/>
</dbReference>
<keyword evidence="6" id="KW-1185">Reference proteome</keyword>
<keyword evidence="2" id="KW-0645">Protease</keyword>
<evidence type="ECO:0000256" key="3">
    <source>
        <dbReference type="SAM" id="SignalP"/>
    </source>
</evidence>
<dbReference type="InterPro" id="IPR029058">
    <property type="entry name" value="AB_hydrolase_fold"/>
</dbReference>
<dbReference type="RefSeq" id="WP_285233425.1">
    <property type="nucleotide sequence ID" value="NZ_CP116346.1"/>
</dbReference>
<evidence type="ECO:0000313" key="5">
    <source>
        <dbReference type="EMBL" id="WIT12327.1"/>
    </source>
</evidence>
<dbReference type="EMBL" id="CP116346">
    <property type="protein sequence ID" value="WIT12327.1"/>
    <property type="molecule type" value="Genomic_DNA"/>
</dbReference>
<dbReference type="Gene3D" id="3.40.50.1820">
    <property type="entry name" value="alpha/beta hydrolase"/>
    <property type="match status" value="1"/>
</dbReference>
<dbReference type="SUPFAM" id="SSF82171">
    <property type="entry name" value="DPP6 N-terminal domain-like"/>
    <property type="match status" value="1"/>
</dbReference>